<dbReference type="PANTHER" id="PTHR30136:SF24">
    <property type="entry name" value="HTH-TYPE TRANSCRIPTIONAL REPRESSOR ALLR"/>
    <property type="match status" value="1"/>
</dbReference>
<dbReference type="GO" id="GO:0003700">
    <property type="term" value="F:DNA-binding transcription factor activity"/>
    <property type="evidence" value="ECO:0007669"/>
    <property type="project" value="TreeGrafter"/>
</dbReference>
<evidence type="ECO:0000256" key="2">
    <source>
        <dbReference type="ARBA" id="ARBA00023125"/>
    </source>
</evidence>
<feature type="domain" description="IclR-ED" evidence="5">
    <location>
        <begin position="71"/>
        <end position="256"/>
    </location>
</feature>
<sequence>MKSEITPAEGVLSRAARLLRAFTADDDGVTAATLAVRTGLSRSTAHRLAVELTSLGMLDRRADGSYAVGTGIWEIGELAAVSARLRERALPHMLRLYEATGENVHVAVLSSENPADAEALYVARVTGPHSIPTLSRVGGRHPLHTTGVGKALIAQQDDEWIDLFLLRGLQRETVHSITDAARFRQDVVRARERGFATTRQEMTLGNVSIAVAIPPLPGLPLAALGIVTHMARADEARLAPLVVAAAGDIARAVEHH</sequence>
<comment type="caution">
    <text evidence="6">The sequence shown here is derived from an EMBL/GenBank/DDBJ whole genome shotgun (WGS) entry which is preliminary data.</text>
</comment>
<dbReference type="InterPro" id="IPR036390">
    <property type="entry name" value="WH_DNA-bd_sf"/>
</dbReference>
<dbReference type="InterPro" id="IPR014757">
    <property type="entry name" value="Tscrpt_reg_IclR_C"/>
</dbReference>
<dbReference type="PANTHER" id="PTHR30136">
    <property type="entry name" value="HELIX-TURN-HELIX TRANSCRIPTIONAL REGULATOR, ICLR FAMILY"/>
    <property type="match status" value="1"/>
</dbReference>
<dbReference type="Gene3D" id="1.10.10.10">
    <property type="entry name" value="Winged helix-like DNA-binding domain superfamily/Winged helix DNA-binding domain"/>
    <property type="match status" value="1"/>
</dbReference>
<dbReference type="PROSITE" id="PS51078">
    <property type="entry name" value="ICLR_ED"/>
    <property type="match status" value="1"/>
</dbReference>
<dbReference type="Pfam" id="PF09339">
    <property type="entry name" value="HTH_IclR"/>
    <property type="match status" value="1"/>
</dbReference>
<keyword evidence="7" id="KW-1185">Reference proteome</keyword>
<keyword evidence="1" id="KW-0805">Transcription regulation</keyword>
<dbReference type="InterPro" id="IPR050707">
    <property type="entry name" value="HTH_MetabolicPath_Reg"/>
</dbReference>
<dbReference type="GO" id="GO:0045892">
    <property type="term" value="P:negative regulation of DNA-templated transcription"/>
    <property type="evidence" value="ECO:0007669"/>
    <property type="project" value="TreeGrafter"/>
</dbReference>
<dbReference type="PROSITE" id="PS51077">
    <property type="entry name" value="HTH_ICLR"/>
    <property type="match status" value="1"/>
</dbReference>
<keyword evidence="2 6" id="KW-0238">DNA-binding</keyword>
<gene>
    <name evidence="6" type="ORF">FHX49_001278</name>
</gene>
<evidence type="ECO:0000313" key="7">
    <source>
        <dbReference type="Proteomes" id="UP000529310"/>
    </source>
</evidence>
<dbReference type="Gene3D" id="3.30.450.40">
    <property type="match status" value="1"/>
</dbReference>
<dbReference type="AlphaFoldDB" id="A0A7W4V2Q2"/>
<dbReference type="SMART" id="SM00346">
    <property type="entry name" value="HTH_ICLR"/>
    <property type="match status" value="1"/>
</dbReference>
<dbReference type="InterPro" id="IPR036388">
    <property type="entry name" value="WH-like_DNA-bd_sf"/>
</dbReference>
<dbReference type="InterPro" id="IPR029016">
    <property type="entry name" value="GAF-like_dom_sf"/>
</dbReference>
<dbReference type="Proteomes" id="UP000529310">
    <property type="component" value="Unassembled WGS sequence"/>
</dbReference>
<protein>
    <submittedName>
        <fullName evidence="6">DNA-binding IclR family transcriptional regulator</fullName>
    </submittedName>
</protein>
<evidence type="ECO:0000259" key="4">
    <source>
        <dbReference type="PROSITE" id="PS51077"/>
    </source>
</evidence>
<dbReference type="EMBL" id="JACHWQ010000003">
    <property type="protein sequence ID" value="MBB2975711.1"/>
    <property type="molecule type" value="Genomic_DNA"/>
</dbReference>
<evidence type="ECO:0000256" key="1">
    <source>
        <dbReference type="ARBA" id="ARBA00023015"/>
    </source>
</evidence>
<evidence type="ECO:0000259" key="5">
    <source>
        <dbReference type="PROSITE" id="PS51078"/>
    </source>
</evidence>
<reference evidence="6 7" key="1">
    <citation type="submission" date="2020-08" db="EMBL/GenBank/DDBJ databases">
        <title>Sequencing the genomes of 1000 actinobacteria strains.</title>
        <authorList>
            <person name="Klenk H.-P."/>
        </authorList>
    </citation>
    <scope>NUCLEOTIDE SEQUENCE [LARGE SCALE GENOMIC DNA]</scope>
    <source>
        <strain evidence="6 7">DSM 27099</strain>
    </source>
</reference>
<evidence type="ECO:0000313" key="6">
    <source>
        <dbReference type="EMBL" id="MBB2975711.1"/>
    </source>
</evidence>
<dbReference type="GO" id="GO:0003677">
    <property type="term" value="F:DNA binding"/>
    <property type="evidence" value="ECO:0007669"/>
    <property type="project" value="UniProtKB-KW"/>
</dbReference>
<organism evidence="6 7">
    <name type="scientific">Microbacterium endophyticum</name>
    <dbReference type="NCBI Taxonomy" id="1526412"/>
    <lineage>
        <taxon>Bacteria</taxon>
        <taxon>Bacillati</taxon>
        <taxon>Actinomycetota</taxon>
        <taxon>Actinomycetes</taxon>
        <taxon>Micrococcales</taxon>
        <taxon>Microbacteriaceae</taxon>
        <taxon>Microbacterium</taxon>
    </lineage>
</organism>
<name>A0A7W4V2Q2_9MICO</name>
<keyword evidence="3" id="KW-0804">Transcription</keyword>
<dbReference type="RefSeq" id="WP_208379739.1">
    <property type="nucleotide sequence ID" value="NZ_CP049255.1"/>
</dbReference>
<proteinExistence type="predicted"/>
<dbReference type="InterPro" id="IPR005471">
    <property type="entry name" value="Tscrpt_reg_IclR_N"/>
</dbReference>
<dbReference type="SUPFAM" id="SSF46785">
    <property type="entry name" value="Winged helix' DNA-binding domain"/>
    <property type="match status" value="1"/>
</dbReference>
<accession>A0A7W4V2Q2</accession>
<dbReference type="SUPFAM" id="SSF55781">
    <property type="entry name" value="GAF domain-like"/>
    <property type="match status" value="1"/>
</dbReference>
<dbReference type="Pfam" id="PF01614">
    <property type="entry name" value="IclR_C"/>
    <property type="match status" value="1"/>
</dbReference>
<feature type="domain" description="HTH iclR-type" evidence="4">
    <location>
        <begin position="9"/>
        <end position="70"/>
    </location>
</feature>
<evidence type="ECO:0000256" key="3">
    <source>
        <dbReference type="ARBA" id="ARBA00023163"/>
    </source>
</evidence>